<dbReference type="InterPro" id="IPR051460">
    <property type="entry name" value="HdrC_iron-sulfur_subunit"/>
</dbReference>
<dbReference type="Pfam" id="PF13187">
    <property type="entry name" value="Fer4_9"/>
    <property type="match status" value="1"/>
</dbReference>
<dbReference type="InterPro" id="IPR017896">
    <property type="entry name" value="4Fe4S_Fe-S-bd"/>
</dbReference>
<dbReference type="PROSITE" id="PS00198">
    <property type="entry name" value="4FE4S_FER_1"/>
    <property type="match status" value="1"/>
</dbReference>
<sequence>MCTVVCPINQYMDLKPHVIIRYVQLKSIDFKKLSSVWKCVSCMACVDRCPRDVGPGVIFEAIRSLVLRKGIDAVDYNKLVDFEKTPSMALIALSRKMTG</sequence>
<gene>
    <name evidence="4" type="ORF">ENT92_00600</name>
    <name evidence="3" type="ORF">ENU14_00960</name>
</gene>
<comment type="caution">
    <text evidence="3">The sequence shown here is derived from an EMBL/GenBank/DDBJ whole genome shotgun (WGS) entry which is preliminary data.</text>
</comment>
<dbReference type="EMBL" id="DTBJ01000013">
    <property type="protein sequence ID" value="HGM58151.1"/>
    <property type="molecule type" value="Genomic_DNA"/>
</dbReference>
<name>A0A7C4HD79_STAMA</name>
<feature type="domain" description="4Fe-4S ferredoxin-type" evidence="2">
    <location>
        <begin position="1"/>
        <end position="52"/>
    </location>
</feature>
<dbReference type="AlphaFoldDB" id="A0A7C4HD79"/>
<evidence type="ECO:0000256" key="1">
    <source>
        <dbReference type="ARBA" id="ARBA00007097"/>
    </source>
</evidence>
<dbReference type="EMBL" id="DTAN01000026">
    <property type="protein sequence ID" value="HGU64702.1"/>
    <property type="molecule type" value="Genomic_DNA"/>
</dbReference>
<dbReference type="GO" id="GO:0005886">
    <property type="term" value="C:plasma membrane"/>
    <property type="evidence" value="ECO:0007669"/>
    <property type="project" value="TreeGrafter"/>
</dbReference>
<proteinExistence type="inferred from homology"/>
<dbReference type="InterPro" id="IPR017900">
    <property type="entry name" value="4Fe4S_Fe_S_CS"/>
</dbReference>
<evidence type="ECO:0000313" key="3">
    <source>
        <dbReference type="EMBL" id="HGM58151.1"/>
    </source>
</evidence>
<dbReference type="PANTHER" id="PTHR43255:SF2">
    <property type="entry name" value="HETERODISULFIDE REDUCTASE RELATED PROTEIN"/>
    <property type="match status" value="1"/>
</dbReference>
<dbReference type="PANTHER" id="PTHR43255">
    <property type="entry name" value="IRON-SULFUR-BINDING OXIDOREDUCTASE FADF-RELATED-RELATED"/>
    <property type="match status" value="1"/>
</dbReference>
<dbReference type="GO" id="GO:0016491">
    <property type="term" value="F:oxidoreductase activity"/>
    <property type="evidence" value="ECO:0007669"/>
    <property type="project" value="UniProtKB-ARBA"/>
</dbReference>
<reference evidence="3" key="1">
    <citation type="journal article" date="2020" name="mSystems">
        <title>Genome- and Community-Level Interaction Insights into Carbon Utilization and Element Cycling Functions of Hydrothermarchaeota in Hydrothermal Sediment.</title>
        <authorList>
            <person name="Zhou Z."/>
            <person name="Liu Y."/>
            <person name="Xu W."/>
            <person name="Pan J."/>
            <person name="Luo Z.H."/>
            <person name="Li M."/>
        </authorList>
    </citation>
    <scope>NUCLEOTIDE SEQUENCE [LARGE SCALE GENOMIC DNA]</scope>
    <source>
        <strain evidence="4">SpSt-622</strain>
        <strain evidence="3">SpSt-642</strain>
    </source>
</reference>
<dbReference type="GO" id="GO:0051536">
    <property type="term" value="F:iron-sulfur cluster binding"/>
    <property type="evidence" value="ECO:0007669"/>
    <property type="project" value="InterPro"/>
</dbReference>
<dbReference type="Gene3D" id="1.10.1060.10">
    <property type="entry name" value="Alpha-helical ferredoxin"/>
    <property type="match status" value="1"/>
</dbReference>
<comment type="similarity">
    <text evidence="1">Belongs to the HdrC family.</text>
</comment>
<dbReference type="InterPro" id="IPR009051">
    <property type="entry name" value="Helical_ferredxn"/>
</dbReference>
<evidence type="ECO:0000313" key="4">
    <source>
        <dbReference type="EMBL" id="HGU64702.1"/>
    </source>
</evidence>
<dbReference type="SUPFAM" id="SSF46548">
    <property type="entry name" value="alpha-helical ferredoxin"/>
    <property type="match status" value="1"/>
</dbReference>
<evidence type="ECO:0000259" key="2">
    <source>
        <dbReference type="Pfam" id="PF13187"/>
    </source>
</evidence>
<protein>
    <submittedName>
        <fullName evidence="3">4Fe-4S dicluster domain-containing protein</fullName>
    </submittedName>
</protein>
<organism evidence="3">
    <name type="scientific">Staphylothermus marinus</name>
    <dbReference type="NCBI Taxonomy" id="2280"/>
    <lineage>
        <taxon>Archaea</taxon>
        <taxon>Thermoproteota</taxon>
        <taxon>Thermoprotei</taxon>
        <taxon>Desulfurococcales</taxon>
        <taxon>Desulfurococcaceae</taxon>
        <taxon>Staphylothermus</taxon>
    </lineage>
</organism>
<accession>A0A7C4HD79</accession>